<gene>
    <name evidence="2" type="ORF">ONB1V03_LOCUS23756</name>
</gene>
<evidence type="ECO:0000313" key="2">
    <source>
        <dbReference type="EMBL" id="CAD7668887.1"/>
    </source>
</evidence>
<dbReference type="EMBL" id="CAJPVJ010062921">
    <property type="protein sequence ID" value="CAG2184336.1"/>
    <property type="molecule type" value="Genomic_DNA"/>
</dbReference>
<accession>A0A7R9MX82</accession>
<evidence type="ECO:0000313" key="3">
    <source>
        <dbReference type="Proteomes" id="UP000728032"/>
    </source>
</evidence>
<dbReference type="AlphaFoldDB" id="A0A7R9MX82"/>
<dbReference type="Proteomes" id="UP000728032">
    <property type="component" value="Unassembled WGS sequence"/>
</dbReference>
<organism evidence="2">
    <name type="scientific">Oppiella nova</name>
    <dbReference type="NCBI Taxonomy" id="334625"/>
    <lineage>
        <taxon>Eukaryota</taxon>
        <taxon>Metazoa</taxon>
        <taxon>Ecdysozoa</taxon>
        <taxon>Arthropoda</taxon>
        <taxon>Chelicerata</taxon>
        <taxon>Arachnida</taxon>
        <taxon>Acari</taxon>
        <taxon>Acariformes</taxon>
        <taxon>Sarcoptiformes</taxon>
        <taxon>Oribatida</taxon>
        <taxon>Brachypylina</taxon>
        <taxon>Oppioidea</taxon>
        <taxon>Oppiidae</taxon>
        <taxon>Oppiella</taxon>
    </lineage>
</organism>
<feature type="non-terminal residue" evidence="2">
    <location>
        <position position="1"/>
    </location>
</feature>
<dbReference type="OrthoDB" id="7485670at2759"/>
<reference evidence="2" key="1">
    <citation type="submission" date="2020-11" db="EMBL/GenBank/DDBJ databases">
        <authorList>
            <person name="Tran Van P."/>
        </authorList>
    </citation>
    <scope>NUCLEOTIDE SEQUENCE</scope>
</reference>
<evidence type="ECO:0000256" key="1">
    <source>
        <dbReference type="SAM" id="MobiDB-lite"/>
    </source>
</evidence>
<protein>
    <submittedName>
        <fullName evidence="2">Uncharacterized protein</fullName>
    </submittedName>
</protein>
<feature type="region of interest" description="Disordered" evidence="1">
    <location>
        <begin position="26"/>
        <end position="48"/>
    </location>
</feature>
<dbReference type="EMBL" id="OC977746">
    <property type="protein sequence ID" value="CAD7668887.1"/>
    <property type="molecule type" value="Genomic_DNA"/>
</dbReference>
<proteinExistence type="predicted"/>
<sequence>VKSESKSKSDEIISEELMASQELFPRKRTGSSVSAESDDNTRECEQKLVDESKATGTIKGRVLWDYVASGAGPVLLTLAIGSTLAYQGLFHYTDIWLTDW</sequence>
<keyword evidence="3" id="KW-1185">Reference proteome</keyword>
<feature type="compositionally biased region" description="Basic and acidic residues" evidence="1">
    <location>
        <begin position="39"/>
        <end position="48"/>
    </location>
</feature>
<name>A0A7R9MX82_9ACAR</name>